<keyword evidence="3" id="KW-1185">Reference proteome</keyword>
<gene>
    <name evidence="2" type="ORF">L2764_14480</name>
</gene>
<protein>
    <submittedName>
        <fullName evidence="2">Heme NO-binding domain-containing protein</fullName>
    </submittedName>
</protein>
<evidence type="ECO:0000313" key="3">
    <source>
        <dbReference type="Proteomes" id="UP001203423"/>
    </source>
</evidence>
<dbReference type="Pfam" id="PF07700">
    <property type="entry name" value="HNOB"/>
    <property type="match status" value="1"/>
</dbReference>
<evidence type="ECO:0000313" key="2">
    <source>
        <dbReference type="EMBL" id="MCL1125650.1"/>
    </source>
</evidence>
<proteinExistence type="predicted"/>
<accession>A0ABT0LE94</accession>
<organism evidence="2 3">
    <name type="scientific">Shewanella surugensis</name>
    <dbReference type="NCBI Taxonomy" id="212020"/>
    <lineage>
        <taxon>Bacteria</taxon>
        <taxon>Pseudomonadati</taxon>
        <taxon>Pseudomonadota</taxon>
        <taxon>Gammaproteobacteria</taxon>
        <taxon>Alteromonadales</taxon>
        <taxon>Shewanellaceae</taxon>
        <taxon>Shewanella</taxon>
    </lineage>
</organism>
<reference evidence="2 3" key="1">
    <citation type="submission" date="2022-01" db="EMBL/GenBank/DDBJ databases">
        <title>Whole genome-based taxonomy of the Shewanellaceae.</title>
        <authorList>
            <person name="Martin-Rodriguez A.J."/>
        </authorList>
    </citation>
    <scope>NUCLEOTIDE SEQUENCE [LARGE SCALE GENOMIC DNA]</scope>
    <source>
        <strain evidence="2 3">DSM 17177</strain>
    </source>
</reference>
<dbReference type="Proteomes" id="UP001203423">
    <property type="component" value="Unassembled WGS sequence"/>
</dbReference>
<feature type="domain" description="Heme NO-binding" evidence="1">
    <location>
        <begin position="2"/>
        <end position="161"/>
    </location>
</feature>
<dbReference type="SUPFAM" id="SSF111126">
    <property type="entry name" value="Ligand-binding domain in the NO signalling and Golgi transport"/>
    <property type="match status" value="1"/>
</dbReference>
<dbReference type="RefSeq" id="WP_248940957.1">
    <property type="nucleotide sequence ID" value="NZ_JAKIKS010000055.1"/>
</dbReference>
<dbReference type="InterPro" id="IPR038158">
    <property type="entry name" value="H-NOX_domain_sf"/>
</dbReference>
<dbReference type="InterPro" id="IPR024096">
    <property type="entry name" value="NO_sig/Golgi_transp_ligand-bd"/>
</dbReference>
<sequence length="180" mass="20945">MKGHIFNLLEQFIIEQAGDEAFEDILDACHFITKDPFIRSGTYPDEDLIELVNKTCERLNLSPKDAHFGFGKWIFPHLTKIAPPQVTTFQHPKELFLQLDHIHRVELKKIWPDAEPPRFKCIDTGPDTVTMTYDSRREMIDLVEGVIESVAINYNTPIKFEKKVHKGPEHNVYEYFLTFG</sequence>
<name>A0ABT0LE94_9GAMM</name>
<comment type="caution">
    <text evidence="2">The sequence shown here is derived from an EMBL/GenBank/DDBJ whole genome shotgun (WGS) entry which is preliminary data.</text>
</comment>
<dbReference type="InterPro" id="IPR011644">
    <property type="entry name" value="Heme_NO-bd"/>
</dbReference>
<dbReference type="Gene3D" id="3.90.1520.10">
    <property type="entry name" value="H-NOX domain"/>
    <property type="match status" value="1"/>
</dbReference>
<evidence type="ECO:0000259" key="1">
    <source>
        <dbReference type="Pfam" id="PF07700"/>
    </source>
</evidence>
<dbReference type="EMBL" id="JAKIKS010000055">
    <property type="protein sequence ID" value="MCL1125650.1"/>
    <property type="molecule type" value="Genomic_DNA"/>
</dbReference>